<proteinExistence type="predicted"/>
<evidence type="ECO:0000256" key="1">
    <source>
        <dbReference type="SAM" id="MobiDB-lite"/>
    </source>
</evidence>
<dbReference type="Proteomes" id="UP000188543">
    <property type="component" value="Unassembled WGS sequence"/>
</dbReference>
<organism evidence="2 3">
    <name type="scientific">Burkholderia cenocepacia</name>
    <dbReference type="NCBI Taxonomy" id="95486"/>
    <lineage>
        <taxon>Bacteria</taxon>
        <taxon>Pseudomonadati</taxon>
        <taxon>Pseudomonadota</taxon>
        <taxon>Betaproteobacteria</taxon>
        <taxon>Burkholderiales</taxon>
        <taxon>Burkholderiaceae</taxon>
        <taxon>Burkholderia</taxon>
        <taxon>Burkholderia cepacia complex</taxon>
    </lineage>
</organism>
<reference evidence="2 3" key="1">
    <citation type="submission" date="2016-08" db="EMBL/GenBank/DDBJ databases">
        <authorList>
            <person name="Seilhamer J.J."/>
        </authorList>
    </citation>
    <scope>NUCLEOTIDE SEQUENCE [LARGE SCALE GENOMIC DNA]</scope>
    <source>
        <strain evidence="2 3">VC14762</strain>
    </source>
</reference>
<comment type="caution">
    <text evidence="2">The sequence shown here is derived from an EMBL/GenBank/DDBJ whole genome shotgun (WGS) entry which is preliminary data.</text>
</comment>
<protein>
    <submittedName>
        <fullName evidence="2">Uncharacterized protein</fullName>
    </submittedName>
</protein>
<gene>
    <name evidence="2" type="ORF">A8E72_07315</name>
</gene>
<sequence length="63" mass="7153">MARKPRMSTQPETGWERQPGQRSAERERRSIVAHGTGRCCTADLGRQEIRAPIISRRMTCDAV</sequence>
<feature type="region of interest" description="Disordered" evidence="1">
    <location>
        <begin position="1"/>
        <end position="30"/>
    </location>
</feature>
<accession>A0A1V2XD05</accession>
<evidence type="ECO:0000313" key="3">
    <source>
        <dbReference type="Proteomes" id="UP000188543"/>
    </source>
</evidence>
<evidence type="ECO:0000313" key="2">
    <source>
        <dbReference type="EMBL" id="ONU90547.1"/>
    </source>
</evidence>
<dbReference type="AlphaFoldDB" id="A0A1V2XD05"/>
<dbReference type="EMBL" id="MUTJ01000024">
    <property type="protein sequence ID" value="ONU90547.1"/>
    <property type="molecule type" value="Genomic_DNA"/>
</dbReference>
<name>A0A1V2XD05_9BURK</name>